<evidence type="ECO:0008006" key="5">
    <source>
        <dbReference type="Google" id="ProtNLM"/>
    </source>
</evidence>
<dbReference type="Pfam" id="PF08861">
    <property type="entry name" value="DUF1828"/>
    <property type="match status" value="1"/>
</dbReference>
<evidence type="ECO:0000313" key="3">
    <source>
        <dbReference type="EMBL" id="RKD21000.1"/>
    </source>
</evidence>
<evidence type="ECO:0000259" key="1">
    <source>
        <dbReference type="Pfam" id="PF08861"/>
    </source>
</evidence>
<dbReference type="RefSeq" id="WP_120191065.1">
    <property type="nucleotide sequence ID" value="NZ_MCHY01000013.1"/>
</dbReference>
<dbReference type="OrthoDB" id="1321863at2"/>
<dbReference type="Pfam" id="PF08862">
    <property type="entry name" value="DUF1829"/>
    <property type="match status" value="1"/>
</dbReference>
<organism evidence="3 4">
    <name type="scientific">Ammoniphilus oxalaticus</name>
    <dbReference type="NCBI Taxonomy" id="66863"/>
    <lineage>
        <taxon>Bacteria</taxon>
        <taxon>Bacillati</taxon>
        <taxon>Bacillota</taxon>
        <taxon>Bacilli</taxon>
        <taxon>Bacillales</taxon>
        <taxon>Paenibacillaceae</taxon>
        <taxon>Aneurinibacillus group</taxon>
        <taxon>Ammoniphilus</taxon>
    </lineage>
</organism>
<dbReference type="AlphaFoldDB" id="A0A419SDD3"/>
<keyword evidence="4" id="KW-1185">Reference proteome</keyword>
<dbReference type="Proteomes" id="UP000284219">
    <property type="component" value="Unassembled WGS sequence"/>
</dbReference>
<proteinExistence type="predicted"/>
<feature type="domain" description="DUF1829" evidence="2">
    <location>
        <begin position="160"/>
        <end position="246"/>
    </location>
</feature>
<reference evidence="3 4" key="1">
    <citation type="submission" date="2016-08" db="EMBL/GenBank/DDBJ databases">
        <title>Novel Firmicute Genomes.</title>
        <authorList>
            <person name="Poppleton D.I."/>
            <person name="Gribaldo S."/>
        </authorList>
    </citation>
    <scope>NUCLEOTIDE SEQUENCE [LARGE SCALE GENOMIC DNA]</scope>
    <source>
        <strain evidence="3 4">RAOx-1</strain>
    </source>
</reference>
<protein>
    <recommendedName>
        <fullName evidence="5">DUF1828 domain-containing protein</fullName>
    </recommendedName>
</protein>
<evidence type="ECO:0000259" key="2">
    <source>
        <dbReference type="Pfam" id="PF08862"/>
    </source>
</evidence>
<sequence length="255" mass="29314">MDLQGKLKSSYLDWLNERISLRSINGAIEITSPMLDRHNDFLQIYVVPDGDAFRLTDDGYIINDLLMSGCEVDSTPRRKEIFQLLLNGYGVQRSDRDELFIKADIGDFPQKKHLLLQAMLSVNDMFMVARPHVQSIFLEDVENFLLDNDIRFFENINFSGRSGYSHTFDFGIPKSKASSERLIKTINHPTRDASQALLWAWSDTKEARKGDPTLYAFLNNSDSTIKNDVIDALSRYDVKTVLWTERDKYISELTA</sequence>
<name>A0A419SDD3_9BACL</name>
<evidence type="ECO:0000313" key="4">
    <source>
        <dbReference type="Proteomes" id="UP000284219"/>
    </source>
</evidence>
<dbReference type="EMBL" id="MCHY01000013">
    <property type="protein sequence ID" value="RKD21000.1"/>
    <property type="molecule type" value="Genomic_DNA"/>
</dbReference>
<accession>A0A419SDD3</accession>
<dbReference type="InterPro" id="IPR014960">
    <property type="entry name" value="DUF1828"/>
</dbReference>
<dbReference type="InterPro" id="IPR014961">
    <property type="entry name" value="DUF1829"/>
</dbReference>
<gene>
    <name evidence="3" type="ORF">BEP19_15060</name>
</gene>
<comment type="caution">
    <text evidence="3">The sequence shown here is derived from an EMBL/GenBank/DDBJ whole genome shotgun (WGS) entry which is preliminary data.</text>
</comment>
<feature type="domain" description="DUF1828" evidence="1">
    <location>
        <begin position="32"/>
        <end position="122"/>
    </location>
</feature>